<evidence type="ECO:0000313" key="2">
    <source>
        <dbReference type="EMBL" id="ADG80957.1"/>
    </source>
</evidence>
<accession>D5X8V7</accession>
<dbReference type="Gene3D" id="3.30.420.480">
    <property type="entry name" value="Domain of unknown function (DUF4445)"/>
    <property type="match status" value="1"/>
</dbReference>
<gene>
    <name evidence="2" type="ordered locus">TherJR_0061</name>
</gene>
<dbReference type="InterPro" id="IPR043129">
    <property type="entry name" value="ATPase_NBD"/>
</dbReference>
<feature type="domain" description="2Fe-2S ferredoxin-type" evidence="1">
    <location>
        <begin position="8"/>
        <end position="98"/>
    </location>
</feature>
<name>D5X8V7_THEPJ</name>
<dbReference type="PROSITE" id="PS51085">
    <property type="entry name" value="2FE2S_FER_2"/>
    <property type="match status" value="1"/>
</dbReference>
<organism evidence="2 3">
    <name type="scientific">Thermincola potens (strain JR)</name>
    <dbReference type="NCBI Taxonomy" id="635013"/>
    <lineage>
        <taxon>Bacteria</taxon>
        <taxon>Bacillati</taxon>
        <taxon>Bacillota</taxon>
        <taxon>Clostridia</taxon>
        <taxon>Eubacteriales</taxon>
        <taxon>Thermincolaceae</taxon>
        <taxon>Thermincola</taxon>
    </lineage>
</organism>
<dbReference type="InterPro" id="IPR027980">
    <property type="entry name" value="RACo_C"/>
</dbReference>
<dbReference type="InterPro" id="IPR012675">
    <property type="entry name" value="Beta-grasp_dom_sf"/>
</dbReference>
<protein>
    <submittedName>
        <fullName evidence="2">Ferredoxin</fullName>
    </submittedName>
</protein>
<dbReference type="Pfam" id="PF00111">
    <property type="entry name" value="Fer2"/>
    <property type="match status" value="1"/>
</dbReference>
<keyword evidence="3" id="KW-1185">Reference proteome</keyword>
<dbReference type="Pfam" id="PF17651">
    <property type="entry name" value="Raco_middle"/>
    <property type="match status" value="1"/>
</dbReference>
<evidence type="ECO:0000313" key="3">
    <source>
        <dbReference type="Proteomes" id="UP000002377"/>
    </source>
</evidence>
<reference evidence="2 3" key="1">
    <citation type="submission" date="2010-05" db="EMBL/GenBank/DDBJ databases">
        <title>Complete sequence of Thermincola sp. JR.</title>
        <authorList>
            <consortium name="US DOE Joint Genome Institute"/>
            <person name="Lucas S."/>
            <person name="Copeland A."/>
            <person name="Lapidus A."/>
            <person name="Cheng J.-F."/>
            <person name="Bruce D."/>
            <person name="Goodwin L."/>
            <person name="Pitluck S."/>
            <person name="Chertkov O."/>
            <person name="Detter J.C."/>
            <person name="Han C."/>
            <person name="Tapia R."/>
            <person name="Land M."/>
            <person name="Hauser L."/>
            <person name="Kyrpides N."/>
            <person name="Mikhailova N."/>
            <person name="Hazen T.C."/>
            <person name="Woyke T."/>
        </authorList>
    </citation>
    <scope>NUCLEOTIDE SEQUENCE [LARGE SCALE GENOMIC DNA]</scope>
    <source>
        <strain evidence="2 3">JR</strain>
    </source>
</reference>
<dbReference type="InterPro" id="IPR036010">
    <property type="entry name" value="2Fe-2S_ferredoxin-like_sf"/>
</dbReference>
<sequence length="541" mass="57628">MAVNKNLYEITFHPLKLSVKIPAGISVLEAALQNNIPLEGPCNGKGTCGKCRVRYKGTLSAPTETETRILGPKVGAGWRLACQARVMGDVEIWLEEKQAFHTVDAGQASNYPFDPPILSRVAYKETIYGVAIDIGTTSIVASLVDLKNGGREIGVASCLNPQTQYGGDVITRITFAHQSEENTKKLQSAVIDGINRLIGELVAKTKVDPSDILHVTVAANTTMLHLLVGIDPIPLARAPYNPVFIDYREYKAAELGIKIASDAVVSLLPSLSAFVGADILAGMIAIDYHKETAPSLFVDIGTNGEIVANVKGKLAATSSAAGPALEGMNIHHGCRAEDGAISEVKINEKGEVIVKSIGTAPRKGICGSGLVDLVAELVKSKVILSSGSFAGTADLPPVLGERVIEFQGQKAFLVDPEAGIILTQKDIRQVQLAKAAIAAAIEILFQRLEFDIREVEKIYIAGAFGYHLKPASLKTLGLLPAGLGGHIAFVGNTAKEGARLCLTSKLALEEIVGVQKKINAVELSYAPEFMDNYVQQMNFPD</sequence>
<dbReference type="eggNOG" id="COG2871">
    <property type="taxonomic scope" value="Bacteria"/>
</dbReference>
<dbReference type="GO" id="GO:0051536">
    <property type="term" value="F:iron-sulfur cluster binding"/>
    <property type="evidence" value="ECO:0007669"/>
    <property type="project" value="InterPro"/>
</dbReference>
<evidence type="ECO:0000259" key="1">
    <source>
        <dbReference type="PROSITE" id="PS51085"/>
    </source>
</evidence>
<dbReference type="eggNOG" id="COG3894">
    <property type="taxonomic scope" value="Bacteria"/>
</dbReference>
<dbReference type="Pfam" id="PF14574">
    <property type="entry name" value="RACo_C_ter"/>
    <property type="match status" value="1"/>
</dbReference>
<dbReference type="SUPFAM" id="SSF53067">
    <property type="entry name" value="Actin-like ATPase domain"/>
    <property type="match status" value="1"/>
</dbReference>
<dbReference type="PANTHER" id="PTHR42895:SF2">
    <property type="entry name" value="IRON-SULFUR CLUSTER PROTEIN"/>
    <property type="match status" value="1"/>
</dbReference>
<proteinExistence type="predicted"/>
<dbReference type="AlphaFoldDB" id="D5X8V7"/>
<dbReference type="PANTHER" id="PTHR42895">
    <property type="entry name" value="IRON-SULFUR CLUSTER-BINDING PROTEIN-RELATED"/>
    <property type="match status" value="1"/>
</dbReference>
<dbReference type="Proteomes" id="UP000002377">
    <property type="component" value="Chromosome"/>
</dbReference>
<dbReference type="RefSeq" id="WP_013118986.1">
    <property type="nucleotide sequence ID" value="NC_014152.1"/>
</dbReference>
<dbReference type="InterPro" id="IPR042259">
    <property type="entry name" value="Raco-like_middle_sf"/>
</dbReference>
<dbReference type="CDD" id="cd00207">
    <property type="entry name" value="fer2"/>
    <property type="match status" value="1"/>
</dbReference>
<dbReference type="EMBL" id="CP002028">
    <property type="protein sequence ID" value="ADG80957.1"/>
    <property type="molecule type" value="Genomic_DNA"/>
</dbReference>
<dbReference type="SUPFAM" id="SSF54292">
    <property type="entry name" value="2Fe-2S ferredoxin-like"/>
    <property type="match status" value="1"/>
</dbReference>
<dbReference type="HOGENOM" id="CLU_019091_1_0_9"/>
<dbReference type="InterPro" id="IPR001041">
    <property type="entry name" value="2Fe-2S_ferredoxin-type"/>
</dbReference>
<dbReference type="InterPro" id="IPR052911">
    <property type="entry name" value="Corrinoid_activation_enz"/>
</dbReference>
<dbReference type="KEGG" id="tjr:TherJR_0061"/>
<dbReference type="STRING" id="635013.TherJR_0061"/>
<dbReference type="Gene3D" id="3.10.20.30">
    <property type="match status" value="1"/>
</dbReference>
<dbReference type="InterPro" id="IPR041414">
    <property type="entry name" value="Raco-like_middle"/>
</dbReference>